<keyword evidence="7" id="KW-1185">Reference proteome</keyword>
<proteinExistence type="predicted"/>
<dbReference type="InterPro" id="IPR019734">
    <property type="entry name" value="TPR_rpt"/>
</dbReference>
<dbReference type="Pfam" id="PF13432">
    <property type="entry name" value="TPR_16"/>
    <property type="match status" value="2"/>
</dbReference>
<evidence type="ECO:0000313" key="6">
    <source>
        <dbReference type="EMBL" id="MCJ2544647.1"/>
    </source>
</evidence>
<keyword evidence="5" id="KW-0472">Membrane</keyword>
<feature type="region of interest" description="Disordered" evidence="4">
    <location>
        <begin position="121"/>
        <end position="153"/>
    </location>
</feature>
<evidence type="ECO:0000313" key="7">
    <source>
        <dbReference type="Proteomes" id="UP000830835"/>
    </source>
</evidence>
<keyword evidence="2 3" id="KW-0802">TPR repeat</keyword>
<dbReference type="Pfam" id="PF07719">
    <property type="entry name" value="TPR_2"/>
    <property type="match status" value="1"/>
</dbReference>
<feature type="repeat" description="TPR" evidence="3">
    <location>
        <begin position="440"/>
        <end position="473"/>
    </location>
</feature>
<organism evidence="6 7">
    <name type="scientific">Thermostichus vulcanus str. 'Rupite'</name>
    <dbReference type="NCBI Taxonomy" id="2813851"/>
    <lineage>
        <taxon>Bacteria</taxon>
        <taxon>Bacillati</taxon>
        <taxon>Cyanobacteriota</taxon>
        <taxon>Cyanophyceae</taxon>
        <taxon>Thermostichales</taxon>
        <taxon>Thermostichaceae</taxon>
        <taxon>Thermostichus</taxon>
    </lineage>
</organism>
<feature type="repeat" description="TPR" evidence="3">
    <location>
        <begin position="511"/>
        <end position="544"/>
    </location>
</feature>
<feature type="repeat" description="TPR" evidence="3">
    <location>
        <begin position="295"/>
        <end position="328"/>
    </location>
</feature>
<name>A0ABT0CFY9_THEVL</name>
<evidence type="ECO:0000256" key="2">
    <source>
        <dbReference type="ARBA" id="ARBA00022803"/>
    </source>
</evidence>
<dbReference type="InterPro" id="IPR050498">
    <property type="entry name" value="Ycf3"/>
</dbReference>
<dbReference type="PROSITE" id="PS50293">
    <property type="entry name" value="TPR_REGION"/>
    <property type="match status" value="2"/>
</dbReference>
<dbReference type="Proteomes" id="UP000830835">
    <property type="component" value="Unassembled WGS sequence"/>
</dbReference>
<evidence type="ECO:0000256" key="4">
    <source>
        <dbReference type="SAM" id="MobiDB-lite"/>
    </source>
</evidence>
<dbReference type="SUPFAM" id="SSF48452">
    <property type="entry name" value="TPR-like"/>
    <property type="match status" value="2"/>
</dbReference>
<evidence type="ECO:0000256" key="5">
    <source>
        <dbReference type="SAM" id="Phobius"/>
    </source>
</evidence>
<dbReference type="RefSeq" id="WP_244353467.1">
    <property type="nucleotide sequence ID" value="NZ_JAFIRA010000105.1"/>
</dbReference>
<feature type="repeat" description="TPR" evidence="3">
    <location>
        <begin position="626"/>
        <end position="659"/>
    </location>
</feature>
<dbReference type="InterPro" id="IPR011990">
    <property type="entry name" value="TPR-like_helical_dom_sf"/>
</dbReference>
<gene>
    <name evidence="6" type="ORF">JX360_17365</name>
</gene>
<dbReference type="PANTHER" id="PTHR44858">
    <property type="entry name" value="TETRATRICOPEPTIDE REPEAT PROTEIN 6"/>
    <property type="match status" value="1"/>
</dbReference>
<reference evidence="6" key="1">
    <citation type="submission" date="2021-02" db="EMBL/GenBank/DDBJ databases">
        <title>The CRISPR/cas machinery reduction and long-range gene transfer in the hot spring cyanobacterium Synechococcus.</title>
        <authorList>
            <person name="Dvorak P."/>
            <person name="Jahodarova E."/>
            <person name="Hasler P."/>
            <person name="Poulickova A."/>
        </authorList>
    </citation>
    <scope>NUCLEOTIDE SEQUENCE</scope>
    <source>
        <strain evidence="6">Rupite</strain>
    </source>
</reference>
<feature type="non-terminal residue" evidence="6">
    <location>
        <position position="680"/>
    </location>
</feature>
<dbReference type="SMART" id="SM00028">
    <property type="entry name" value="TPR"/>
    <property type="match status" value="9"/>
</dbReference>
<feature type="transmembrane region" description="Helical" evidence="5">
    <location>
        <begin position="224"/>
        <end position="245"/>
    </location>
</feature>
<dbReference type="EMBL" id="JAFIRA010000105">
    <property type="protein sequence ID" value="MCJ2544647.1"/>
    <property type="molecule type" value="Genomic_DNA"/>
</dbReference>
<feature type="transmembrane region" description="Helical" evidence="5">
    <location>
        <begin position="194"/>
        <end position="212"/>
    </location>
</feature>
<evidence type="ECO:0000256" key="1">
    <source>
        <dbReference type="ARBA" id="ARBA00022737"/>
    </source>
</evidence>
<keyword evidence="5" id="KW-0812">Transmembrane</keyword>
<dbReference type="PROSITE" id="PS50005">
    <property type="entry name" value="TPR"/>
    <property type="match status" value="4"/>
</dbReference>
<feature type="compositionally biased region" description="Pro residues" evidence="4">
    <location>
        <begin position="139"/>
        <end position="153"/>
    </location>
</feature>
<keyword evidence="5" id="KW-1133">Transmembrane helix</keyword>
<dbReference type="Gene3D" id="1.25.40.10">
    <property type="entry name" value="Tetratricopeptide repeat domain"/>
    <property type="match status" value="4"/>
</dbReference>
<protein>
    <submittedName>
        <fullName evidence="6">Tetratricopeptide repeat protein</fullName>
    </submittedName>
</protein>
<comment type="caution">
    <text evidence="6">The sequence shown here is derived from an EMBL/GenBank/DDBJ whole genome shotgun (WGS) entry which is preliminary data.</text>
</comment>
<dbReference type="PANTHER" id="PTHR44858:SF1">
    <property type="entry name" value="UDP-N-ACETYLGLUCOSAMINE--PEPTIDE N-ACETYLGLUCOSAMINYLTRANSFERASE SPINDLY-RELATED"/>
    <property type="match status" value="1"/>
</dbReference>
<evidence type="ECO:0000256" key="3">
    <source>
        <dbReference type="PROSITE-ProRule" id="PRU00339"/>
    </source>
</evidence>
<dbReference type="Pfam" id="PF00515">
    <property type="entry name" value="TPR_1"/>
    <property type="match status" value="2"/>
</dbReference>
<sequence>MQKALAPLPTRSVLKQDVLYFMVEFPEEALFNRSMVLHRVASQLGGLPVQGVSQLVVYGRLKGEAQPKWKKVFYLASGESSADATQIVLPGTKISEIKVLEAQKPVVDPDSNPDFRRVKTLEAPVPKTHKERRAEATPKPIPNPPVAVGATPPPARILTPQPTPRPTAPTLKTPTPNLDRFALRQLLHNSQMRPIWAGVLALLLLLGGGLVVRSFGAADARSRAGSLGLGIPLLVLAAGGGWLGWKKLYSETASASPPTGGSDCFAEGLSLLQAQRIPEAIAQFQEAVKRQPDHAPAHLELAKCLVNTDQLQEGLKHFQRAKRLNPQLKDIDLHLVETMKALAKQWLAQHQPDEVLAHLPEALPLTKGSAQAEIFSLIGQAWANKRDWVQALAQQQTALGLDPHCSEAHIRIAQVRIGLGQWDEAIDSCWAALELNDRLGEAHYAMGQALLRKGQLKAAIAAFRTALNLDLTPSMAAQVQVDLGLALVQAGHLAQASQEFSQVILADSQQGRAYYGLGLVLAAQEQYTEAVKNYRRALELDPTLHEATAAIGLAYLGHKQRDVSGRKFVRPQQVLEAMQQFEQALKQDPDLPEAHFGMGEVLRIKGDLNSAEVSYQQAIRGNGSYGLAHYRLGSVFARKGKLEQAIEQFRLALEIYPNFPEAKGSLQRLLSKQSEEVHTD</sequence>
<accession>A0ABT0CFY9</accession>
<dbReference type="InterPro" id="IPR013105">
    <property type="entry name" value="TPR_2"/>
</dbReference>
<keyword evidence="1" id="KW-0677">Repeat</keyword>